<proteinExistence type="predicted"/>
<evidence type="ECO:0000259" key="2">
    <source>
        <dbReference type="Pfam" id="PF13679"/>
    </source>
</evidence>
<name>A0A9W7FAJ8_9STRA</name>
<evidence type="ECO:0000256" key="1">
    <source>
        <dbReference type="SAM" id="SignalP"/>
    </source>
</evidence>
<accession>A0A9W7FAJ8</accession>
<feature type="domain" description="Methyltransferase" evidence="2">
    <location>
        <begin position="201"/>
        <end position="332"/>
    </location>
</feature>
<organism evidence="3 4">
    <name type="scientific">Triparma laevis f. longispina</name>
    <dbReference type="NCBI Taxonomy" id="1714387"/>
    <lineage>
        <taxon>Eukaryota</taxon>
        <taxon>Sar</taxon>
        <taxon>Stramenopiles</taxon>
        <taxon>Ochrophyta</taxon>
        <taxon>Bolidophyceae</taxon>
        <taxon>Parmales</taxon>
        <taxon>Triparmaceae</taxon>
        <taxon>Triparma</taxon>
    </lineage>
</organism>
<protein>
    <recommendedName>
        <fullName evidence="2">Methyltransferase domain-containing protein</fullName>
    </recommendedName>
</protein>
<feature type="signal peptide" evidence="1">
    <location>
        <begin position="1"/>
        <end position="18"/>
    </location>
</feature>
<dbReference type="CDD" id="cd02440">
    <property type="entry name" value="AdoMet_MTases"/>
    <property type="match status" value="1"/>
</dbReference>
<gene>
    <name evidence="3" type="ORF">TrLO_g13240</name>
</gene>
<dbReference type="EMBL" id="BRXW01000114">
    <property type="protein sequence ID" value="GMI07703.1"/>
    <property type="molecule type" value="Genomic_DNA"/>
</dbReference>
<reference evidence="4" key="1">
    <citation type="journal article" date="2023" name="Commun. Biol.">
        <title>Genome analysis of Parmales, the sister group of diatoms, reveals the evolutionary specialization of diatoms from phago-mixotrophs to photoautotrophs.</title>
        <authorList>
            <person name="Ban H."/>
            <person name="Sato S."/>
            <person name="Yoshikawa S."/>
            <person name="Yamada K."/>
            <person name="Nakamura Y."/>
            <person name="Ichinomiya M."/>
            <person name="Sato N."/>
            <person name="Blanc-Mathieu R."/>
            <person name="Endo H."/>
            <person name="Kuwata A."/>
            <person name="Ogata H."/>
        </authorList>
    </citation>
    <scope>NUCLEOTIDE SEQUENCE [LARGE SCALE GENOMIC DNA]</scope>
    <source>
        <strain evidence="4">NIES 3700</strain>
    </source>
</reference>
<dbReference type="InterPro" id="IPR029063">
    <property type="entry name" value="SAM-dependent_MTases_sf"/>
</dbReference>
<comment type="caution">
    <text evidence="3">The sequence shown here is derived from an EMBL/GenBank/DDBJ whole genome shotgun (WGS) entry which is preliminary data.</text>
</comment>
<dbReference type="Gene3D" id="3.40.50.150">
    <property type="entry name" value="Vaccinia Virus protein VP39"/>
    <property type="match status" value="1"/>
</dbReference>
<sequence>MFTLLLALTLSLLPQVHSLTVPLPRSASQYSPTKIRVSNIDWYLPSSLVESKIKVAFHEVFHEVTSLEVKPPRSSKRDEGKMNGGSAVVEFNSEAAAAEALTRDTSPWRLSQVIEDEDPIETKPELTPERIILRKDRAARYARQRARRALGIDDLLSCVGEIPIKLNPMSIRDIKWESAPPGVDPASEGGGLKIGSSRAVRKRAAVEAFVTMLSHLRFEDSSTQKLSQLRLADLGSGTGNLAIPLSWATGANVLAVDIYANSLARLLKRVNEAGLEEQISVECQDILEVNLEGIDAVLSLHACGAASDLAMEAAVDKKIPFVISPCCIGKVNVKRWGGGNNGGNAERAGKPKELIYPRSLWLRDKIDTDQFQLLAKAADAADGAGDSGSEWFQRGRKAKAVIESDRLMWAKERGYEVEMLEMPKHEGYGKTELLVGVPKINK</sequence>
<dbReference type="PANTHER" id="PTHR13369">
    <property type="match status" value="1"/>
</dbReference>
<dbReference type="GO" id="GO:0005737">
    <property type="term" value="C:cytoplasm"/>
    <property type="evidence" value="ECO:0007669"/>
    <property type="project" value="TreeGrafter"/>
</dbReference>
<feature type="chain" id="PRO_5040910554" description="Methyltransferase domain-containing protein" evidence="1">
    <location>
        <begin position="19"/>
        <end position="442"/>
    </location>
</feature>
<evidence type="ECO:0000313" key="3">
    <source>
        <dbReference type="EMBL" id="GMI07703.1"/>
    </source>
</evidence>
<keyword evidence="1" id="KW-0732">Signal</keyword>
<dbReference type="OrthoDB" id="207002at2759"/>
<keyword evidence="4" id="KW-1185">Reference proteome</keyword>
<dbReference type="PANTHER" id="PTHR13369:SF0">
    <property type="entry name" value="GLUTATHIONE S-TRANSFERASE C-TERMINAL DOMAIN-CONTAINING PROTEIN"/>
    <property type="match status" value="1"/>
</dbReference>
<evidence type="ECO:0000313" key="4">
    <source>
        <dbReference type="Proteomes" id="UP001165122"/>
    </source>
</evidence>
<dbReference type="Proteomes" id="UP001165122">
    <property type="component" value="Unassembled WGS sequence"/>
</dbReference>
<dbReference type="SUPFAM" id="SSF53335">
    <property type="entry name" value="S-adenosyl-L-methionine-dependent methyltransferases"/>
    <property type="match status" value="1"/>
</dbReference>
<dbReference type="Pfam" id="PF13679">
    <property type="entry name" value="Methyltransf_32"/>
    <property type="match status" value="1"/>
</dbReference>
<dbReference type="AlphaFoldDB" id="A0A9W7FAJ8"/>
<dbReference type="InterPro" id="IPR025714">
    <property type="entry name" value="Methyltranfer_dom"/>
</dbReference>